<dbReference type="RefSeq" id="WP_352889367.1">
    <property type="nucleotide sequence ID" value="NZ_JBEPIJ010000009.1"/>
</dbReference>
<proteinExistence type="predicted"/>
<feature type="domain" description="Outer membrane protein beta-barrel" evidence="3">
    <location>
        <begin position="9"/>
        <end position="167"/>
    </location>
</feature>
<sequence length="167" mass="18078">MKHRLGAFLVLAFALLSTAHARPGNDGFVGGSLGTARVDGGEFDGRNEGYKLFLGSQGAVFGSELGYLDLARLGGGRDAPDSQGYTLALSAGGPVTPLLFPYARVGLLFARTEGGSVARRLRDHEPFYGIGLRVRLLPRWSLRAEYERFDIARQDVDLFSAGIELRF</sequence>
<accession>A0ABV2AAN1</accession>
<keyword evidence="1 2" id="KW-0732">Signal</keyword>
<comment type="caution">
    <text evidence="4">The sequence shown here is derived from an EMBL/GenBank/DDBJ whole genome shotgun (WGS) entry which is preliminary data.</text>
</comment>
<organism evidence="4 5">
    <name type="scientific">Sinimarinibacterium thermocellulolyticum</name>
    <dbReference type="NCBI Taxonomy" id="3170016"/>
    <lineage>
        <taxon>Bacteria</taxon>
        <taxon>Pseudomonadati</taxon>
        <taxon>Pseudomonadota</taxon>
        <taxon>Gammaproteobacteria</taxon>
        <taxon>Nevskiales</taxon>
        <taxon>Nevskiaceae</taxon>
        <taxon>Sinimarinibacterium</taxon>
    </lineage>
</organism>
<protein>
    <submittedName>
        <fullName evidence="4">Outer membrane beta-barrel protein</fullName>
    </submittedName>
</protein>
<dbReference type="Pfam" id="PF13505">
    <property type="entry name" value="OMP_b-brl"/>
    <property type="match status" value="1"/>
</dbReference>
<evidence type="ECO:0000313" key="5">
    <source>
        <dbReference type="Proteomes" id="UP001465331"/>
    </source>
</evidence>
<evidence type="ECO:0000256" key="2">
    <source>
        <dbReference type="SAM" id="SignalP"/>
    </source>
</evidence>
<dbReference type="EMBL" id="JBEPIJ010000009">
    <property type="protein sequence ID" value="MES0874277.1"/>
    <property type="molecule type" value="Genomic_DNA"/>
</dbReference>
<dbReference type="SUPFAM" id="SSF56925">
    <property type="entry name" value="OMPA-like"/>
    <property type="match status" value="1"/>
</dbReference>
<dbReference type="InterPro" id="IPR011250">
    <property type="entry name" value="OMP/PagP_B-barrel"/>
</dbReference>
<keyword evidence="5" id="KW-1185">Reference proteome</keyword>
<gene>
    <name evidence="4" type="ORF">ABSH63_09700</name>
</gene>
<feature type="signal peptide" evidence="2">
    <location>
        <begin position="1"/>
        <end position="21"/>
    </location>
</feature>
<evidence type="ECO:0000259" key="3">
    <source>
        <dbReference type="Pfam" id="PF13505"/>
    </source>
</evidence>
<feature type="chain" id="PRO_5045178263" evidence="2">
    <location>
        <begin position="22"/>
        <end position="167"/>
    </location>
</feature>
<evidence type="ECO:0000313" key="4">
    <source>
        <dbReference type="EMBL" id="MES0874277.1"/>
    </source>
</evidence>
<evidence type="ECO:0000256" key="1">
    <source>
        <dbReference type="ARBA" id="ARBA00022729"/>
    </source>
</evidence>
<dbReference type="Gene3D" id="2.40.160.20">
    <property type="match status" value="1"/>
</dbReference>
<reference evidence="4 5" key="1">
    <citation type="submission" date="2024-06" db="EMBL/GenBank/DDBJ databases">
        <authorList>
            <person name="Li Z."/>
            <person name="Jiang Y."/>
        </authorList>
    </citation>
    <scope>NUCLEOTIDE SEQUENCE [LARGE SCALE GENOMIC DNA]</scope>
    <source>
        <strain evidence="4 5">HSW-8</strain>
    </source>
</reference>
<name>A0ABV2AAN1_9GAMM</name>
<dbReference type="Proteomes" id="UP001465331">
    <property type="component" value="Unassembled WGS sequence"/>
</dbReference>
<dbReference type="InterPro" id="IPR027385">
    <property type="entry name" value="Beta-barrel_OMP"/>
</dbReference>